<dbReference type="Proteomes" id="UP000638353">
    <property type="component" value="Unassembled WGS sequence"/>
</dbReference>
<sequence>MALTVTAVRGPARPTAYGRAVNTTVPAADARQEVTFSTGEVARRLGVSPTTIRSWDRRYGIGAGARTRGSHRRWSAQDMARLERMCALTATGVPPAEAARLASSDSVPTAGPDPTPAPPGHVAPSRVGGGLSLGKVRAECRGVARAALRLDAGTLDELLTAAIRDLGLVTAWTEVIMPALHAAGRKWEGEPDRYVEVEHFLSWHVSGALRRACPPLPPGHAGGTTLLACMPDESHTLPLEVLAASLTERALPVRMFGAALPAECLLAAVDRTGPVVVGLWAQSRGTADRQLAERVASAEWGPQGARRKPAVLALGPGWPSASGLVRPQGLAEAVTAVESRVAQFAAVRRRPSAARP</sequence>
<dbReference type="GO" id="GO:0003677">
    <property type="term" value="F:DNA binding"/>
    <property type="evidence" value="ECO:0007669"/>
    <property type="project" value="UniProtKB-KW"/>
</dbReference>
<dbReference type="InterPro" id="IPR000551">
    <property type="entry name" value="MerR-type_HTH_dom"/>
</dbReference>
<dbReference type="GO" id="GO:0003700">
    <property type="term" value="F:DNA-binding transcription factor activity"/>
    <property type="evidence" value="ECO:0007669"/>
    <property type="project" value="InterPro"/>
</dbReference>
<dbReference type="EMBL" id="BMVC01000028">
    <property type="protein sequence ID" value="GHD17998.1"/>
    <property type="molecule type" value="Genomic_DNA"/>
</dbReference>
<dbReference type="Pfam" id="PF02607">
    <property type="entry name" value="B12-binding_2"/>
    <property type="match status" value="1"/>
</dbReference>
<dbReference type="SUPFAM" id="SSF46955">
    <property type="entry name" value="Putative DNA-binding domain"/>
    <property type="match status" value="1"/>
</dbReference>
<evidence type="ECO:0000313" key="4">
    <source>
        <dbReference type="EMBL" id="GHD17998.1"/>
    </source>
</evidence>
<evidence type="ECO:0000259" key="3">
    <source>
        <dbReference type="PROSITE" id="PS50937"/>
    </source>
</evidence>
<dbReference type="Gene3D" id="1.10.1240.10">
    <property type="entry name" value="Methionine synthase domain"/>
    <property type="match status" value="1"/>
</dbReference>
<feature type="domain" description="HTH merR-type" evidence="3">
    <location>
        <begin position="35"/>
        <end position="104"/>
    </location>
</feature>
<evidence type="ECO:0000256" key="1">
    <source>
        <dbReference type="ARBA" id="ARBA00023125"/>
    </source>
</evidence>
<accession>A0A918X9A2</accession>
<proteinExistence type="predicted"/>
<evidence type="ECO:0000313" key="5">
    <source>
        <dbReference type="Proteomes" id="UP000638353"/>
    </source>
</evidence>
<dbReference type="InterPro" id="IPR009061">
    <property type="entry name" value="DNA-bd_dom_put_sf"/>
</dbReference>
<protein>
    <submittedName>
        <fullName evidence="4">Transcriptional regulator</fullName>
    </submittedName>
</protein>
<evidence type="ECO:0000256" key="2">
    <source>
        <dbReference type="SAM" id="MobiDB-lite"/>
    </source>
</evidence>
<dbReference type="InterPro" id="IPR047057">
    <property type="entry name" value="MerR_fam"/>
</dbReference>
<dbReference type="AlphaFoldDB" id="A0A918X9A2"/>
<dbReference type="Gene3D" id="3.40.50.280">
    <property type="entry name" value="Cobalamin-binding domain"/>
    <property type="match status" value="1"/>
</dbReference>
<feature type="region of interest" description="Disordered" evidence="2">
    <location>
        <begin position="98"/>
        <end position="127"/>
    </location>
</feature>
<dbReference type="Gene3D" id="1.10.1660.10">
    <property type="match status" value="1"/>
</dbReference>
<dbReference type="PANTHER" id="PTHR30204:SF97">
    <property type="entry name" value="MERR FAMILY REGULATORY PROTEIN"/>
    <property type="match status" value="1"/>
</dbReference>
<reference evidence="4" key="2">
    <citation type="submission" date="2020-09" db="EMBL/GenBank/DDBJ databases">
        <authorList>
            <person name="Sun Q."/>
            <person name="Ohkuma M."/>
        </authorList>
    </citation>
    <scope>NUCLEOTIDE SEQUENCE</scope>
    <source>
        <strain evidence="4">JCM 4637</strain>
    </source>
</reference>
<feature type="compositionally biased region" description="Pro residues" evidence="2">
    <location>
        <begin position="111"/>
        <end position="121"/>
    </location>
</feature>
<comment type="caution">
    <text evidence="4">The sequence shown here is derived from an EMBL/GenBank/DDBJ whole genome shotgun (WGS) entry which is preliminary data.</text>
</comment>
<dbReference type="Pfam" id="PF13411">
    <property type="entry name" value="MerR_1"/>
    <property type="match status" value="1"/>
</dbReference>
<reference evidence="4" key="1">
    <citation type="journal article" date="2014" name="Int. J. Syst. Evol. Microbiol.">
        <title>Complete genome sequence of Corynebacterium casei LMG S-19264T (=DSM 44701T), isolated from a smear-ripened cheese.</title>
        <authorList>
            <consortium name="US DOE Joint Genome Institute (JGI-PGF)"/>
            <person name="Walter F."/>
            <person name="Albersmeier A."/>
            <person name="Kalinowski J."/>
            <person name="Ruckert C."/>
        </authorList>
    </citation>
    <scope>NUCLEOTIDE SEQUENCE</scope>
    <source>
        <strain evidence="4">JCM 4637</strain>
    </source>
</reference>
<organism evidence="4 5">
    <name type="scientific">Streptomyces finlayi</name>
    <dbReference type="NCBI Taxonomy" id="67296"/>
    <lineage>
        <taxon>Bacteria</taxon>
        <taxon>Bacillati</taxon>
        <taxon>Actinomycetota</taxon>
        <taxon>Actinomycetes</taxon>
        <taxon>Kitasatosporales</taxon>
        <taxon>Streptomycetaceae</taxon>
        <taxon>Streptomyces</taxon>
    </lineage>
</organism>
<dbReference type="PANTHER" id="PTHR30204">
    <property type="entry name" value="REDOX-CYCLING DRUG-SENSING TRANSCRIPTIONAL ACTIVATOR SOXR"/>
    <property type="match status" value="1"/>
</dbReference>
<dbReference type="SMART" id="SM00422">
    <property type="entry name" value="HTH_MERR"/>
    <property type="match status" value="1"/>
</dbReference>
<dbReference type="PROSITE" id="PS50937">
    <property type="entry name" value="HTH_MERR_2"/>
    <property type="match status" value="1"/>
</dbReference>
<dbReference type="InterPro" id="IPR036594">
    <property type="entry name" value="Meth_synthase_dom"/>
</dbReference>
<name>A0A918X9A2_9ACTN</name>
<dbReference type="CDD" id="cd01104">
    <property type="entry name" value="HTH_MlrA-CarA"/>
    <property type="match status" value="1"/>
</dbReference>
<gene>
    <name evidence="4" type="ORF">GCM10010334_80340</name>
</gene>
<keyword evidence="1" id="KW-0238">DNA-binding</keyword>
<dbReference type="InterPro" id="IPR003759">
    <property type="entry name" value="Cbl-bd_cap"/>
</dbReference>